<dbReference type="InterPro" id="IPR050639">
    <property type="entry name" value="SSR_resolvase"/>
</dbReference>
<reference evidence="6 7" key="1">
    <citation type="submission" date="2023-07" db="EMBL/GenBank/DDBJ databases">
        <title>Sequencing the genomes of 1000 actinobacteria strains.</title>
        <authorList>
            <person name="Klenk H.-P."/>
        </authorList>
    </citation>
    <scope>NUCLEOTIDE SEQUENCE [LARGE SCALE GENOMIC DNA]</scope>
    <source>
        <strain evidence="6 7">DSM 44388</strain>
    </source>
</reference>
<dbReference type="PROSITE" id="PS51737">
    <property type="entry name" value="RECOMBINASE_DNA_BIND"/>
    <property type="match status" value="1"/>
</dbReference>
<proteinExistence type="predicted"/>
<dbReference type="Pfam" id="PF13408">
    <property type="entry name" value="Zn_ribbon_recom"/>
    <property type="match status" value="1"/>
</dbReference>
<dbReference type="PANTHER" id="PTHR30461:SF2">
    <property type="entry name" value="SERINE RECOMBINASE PINE-RELATED"/>
    <property type="match status" value="1"/>
</dbReference>
<organism evidence="6 7">
    <name type="scientific">Kineosporia succinea</name>
    <dbReference type="NCBI Taxonomy" id="84632"/>
    <lineage>
        <taxon>Bacteria</taxon>
        <taxon>Bacillati</taxon>
        <taxon>Actinomycetota</taxon>
        <taxon>Actinomycetes</taxon>
        <taxon>Kineosporiales</taxon>
        <taxon>Kineosporiaceae</taxon>
        <taxon>Kineosporia</taxon>
    </lineage>
</organism>
<evidence type="ECO:0000256" key="2">
    <source>
        <dbReference type="ARBA" id="ARBA00023172"/>
    </source>
</evidence>
<protein>
    <submittedName>
        <fullName evidence="6">DNA invertase Pin-like site-specific DNA recombinase</fullName>
    </submittedName>
</protein>
<keyword evidence="1" id="KW-0238">DNA-binding</keyword>
<evidence type="ECO:0000256" key="3">
    <source>
        <dbReference type="SAM" id="Coils"/>
    </source>
</evidence>
<gene>
    <name evidence="6" type="ORF">J2S57_003070</name>
</gene>
<evidence type="ECO:0000313" key="6">
    <source>
        <dbReference type="EMBL" id="MDP9827321.1"/>
    </source>
</evidence>
<evidence type="ECO:0000256" key="1">
    <source>
        <dbReference type="ARBA" id="ARBA00023125"/>
    </source>
</evidence>
<dbReference type="RefSeq" id="WP_307243214.1">
    <property type="nucleotide sequence ID" value="NZ_JAUSQZ010000001.1"/>
</dbReference>
<sequence length="557" mass="63957">MARIPRKALIYVRQSTYKEESISPEVQIEQCLSHCRREGYEVVGEPVMDLDLSGRTFTKRKIQPLIDRVRDGEANTVVVWRWSRWGRNLVESLRCIAELKQAGGRLESSTEPIDASTPAGRFSVTQMLAIAEFQSDQIGESWRDARRAMIAKGLPPHGGPRLGYLYDKPAKRYTIDPVTGPIFRECYEMYRDGKSMHALVLHLRDRDVRSLLGNPMSESALRNYLNSGFAAGLIVLNKPESFFSEERMDELGITTDERPAFLPGSWDPIISEDLWLSYRERRRVQALKPKRSRNPRQHLSGHLRCAGCGKRMIYRLERSRWVCCSQLTKDGASCPVHVSVSNSEATEFVKEWLRSLAGEYGESFDALVSERMKSQDASANRDVVEGQLLTEERRRENLVRAVSTGAFEAADVSDEMRLIKREMERLRLVLADLKCQDDQVQVPTESFERLLQSWDETDPSTMSVLLEQVLQGVYVYPFRSHPRMIARSVWEGERSVPRAEPPDLDFSQGRTCMKCQEWKPRDAFTVYGPHRKMKARCKVCTAAYLREWQQQKHVNVG</sequence>
<dbReference type="EMBL" id="JAUSQZ010000001">
    <property type="protein sequence ID" value="MDP9827321.1"/>
    <property type="molecule type" value="Genomic_DNA"/>
</dbReference>
<feature type="domain" description="Recombinase" evidence="5">
    <location>
        <begin position="161"/>
        <end position="288"/>
    </location>
</feature>
<dbReference type="PROSITE" id="PS51736">
    <property type="entry name" value="RECOMBINASES_3"/>
    <property type="match status" value="1"/>
</dbReference>
<dbReference type="Gene3D" id="3.90.1750.20">
    <property type="entry name" value="Putative Large Serine Recombinase, Chain B, Domain 2"/>
    <property type="match status" value="1"/>
</dbReference>
<comment type="caution">
    <text evidence="6">The sequence shown here is derived from an EMBL/GenBank/DDBJ whole genome shotgun (WGS) entry which is preliminary data.</text>
</comment>
<evidence type="ECO:0000313" key="7">
    <source>
        <dbReference type="Proteomes" id="UP001235712"/>
    </source>
</evidence>
<name>A0ABT9P3Q6_9ACTN</name>
<dbReference type="Gene3D" id="3.40.50.1390">
    <property type="entry name" value="Resolvase, N-terminal catalytic domain"/>
    <property type="match status" value="1"/>
</dbReference>
<keyword evidence="2" id="KW-0233">DNA recombination</keyword>
<dbReference type="SUPFAM" id="SSF53041">
    <property type="entry name" value="Resolvase-like"/>
    <property type="match status" value="1"/>
</dbReference>
<feature type="domain" description="Resolvase/invertase-type recombinase catalytic" evidence="4">
    <location>
        <begin position="7"/>
        <end position="153"/>
    </location>
</feature>
<dbReference type="InterPro" id="IPR025827">
    <property type="entry name" value="Zn_ribbon_recom_dom"/>
</dbReference>
<dbReference type="InterPro" id="IPR011109">
    <property type="entry name" value="DNA_bind_recombinase_dom"/>
</dbReference>
<dbReference type="SMART" id="SM00857">
    <property type="entry name" value="Resolvase"/>
    <property type="match status" value="1"/>
</dbReference>
<dbReference type="Pfam" id="PF00239">
    <property type="entry name" value="Resolvase"/>
    <property type="match status" value="1"/>
</dbReference>
<evidence type="ECO:0000259" key="4">
    <source>
        <dbReference type="PROSITE" id="PS51736"/>
    </source>
</evidence>
<dbReference type="InterPro" id="IPR038109">
    <property type="entry name" value="DNA_bind_recomb_sf"/>
</dbReference>
<dbReference type="Pfam" id="PF07508">
    <property type="entry name" value="Recombinase"/>
    <property type="match status" value="1"/>
</dbReference>
<evidence type="ECO:0000259" key="5">
    <source>
        <dbReference type="PROSITE" id="PS51737"/>
    </source>
</evidence>
<dbReference type="InterPro" id="IPR036162">
    <property type="entry name" value="Resolvase-like_N_sf"/>
</dbReference>
<accession>A0ABT9P3Q6</accession>
<keyword evidence="3" id="KW-0175">Coiled coil</keyword>
<dbReference type="Proteomes" id="UP001235712">
    <property type="component" value="Unassembled WGS sequence"/>
</dbReference>
<dbReference type="CDD" id="cd00338">
    <property type="entry name" value="Ser_Recombinase"/>
    <property type="match status" value="1"/>
</dbReference>
<feature type="coiled-coil region" evidence="3">
    <location>
        <begin position="409"/>
        <end position="436"/>
    </location>
</feature>
<dbReference type="PANTHER" id="PTHR30461">
    <property type="entry name" value="DNA-INVERTASE FROM LAMBDOID PROPHAGE"/>
    <property type="match status" value="1"/>
</dbReference>
<keyword evidence="7" id="KW-1185">Reference proteome</keyword>
<dbReference type="InterPro" id="IPR006119">
    <property type="entry name" value="Resolv_N"/>
</dbReference>